<feature type="region of interest" description="Disordered" evidence="1">
    <location>
        <begin position="26"/>
        <end position="75"/>
    </location>
</feature>
<evidence type="ECO:0000313" key="4">
    <source>
        <dbReference type="Proteomes" id="UP000031523"/>
    </source>
</evidence>
<evidence type="ECO:0000256" key="2">
    <source>
        <dbReference type="SAM" id="SignalP"/>
    </source>
</evidence>
<dbReference type="EMBL" id="CP010519">
    <property type="protein sequence ID" value="AJE83304.1"/>
    <property type="molecule type" value="Genomic_DNA"/>
</dbReference>
<feature type="compositionally biased region" description="Acidic residues" evidence="1">
    <location>
        <begin position="52"/>
        <end position="65"/>
    </location>
</feature>
<keyword evidence="4" id="KW-1185">Reference proteome</keyword>
<organism evidence="3 4">
    <name type="scientific">Streptomyces albus (strain ATCC 21838 / DSM 41398 / FERM P-419 / JCM 4703 / NBRC 107858)</name>
    <dbReference type="NCBI Taxonomy" id="1081613"/>
    <lineage>
        <taxon>Bacteria</taxon>
        <taxon>Bacillati</taxon>
        <taxon>Actinomycetota</taxon>
        <taxon>Actinomycetes</taxon>
        <taxon>Kitasatosporales</taxon>
        <taxon>Streptomycetaceae</taxon>
        <taxon>Streptomyces</taxon>
    </lineage>
</organism>
<dbReference type="AlphaFoldDB" id="A0A0B5ENZ8"/>
<gene>
    <name evidence="3" type="ORF">SLNWT_2928</name>
</gene>
<sequence>MISVLKRIRIAAAAVPVAAALVLTGCSSDSSDGDDSKDKEKQSPSASAPADEQSEAPGEEGDEAGAGDGKGLTGSWLSSKGGDAVALVITGKQAGLFATGGSVCSGTAGEESGMQMIRLKCQKPGDDDRSEGHVKSVDEKKLVVSWEGSGTETFQRTEGGALPTGLPSPSVPAS</sequence>
<dbReference type="Proteomes" id="UP000031523">
    <property type="component" value="Chromosome"/>
</dbReference>
<accession>A0A0B5ENZ8</accession>
<proteinExistence type="predicted"/>
<evidence type="ECO:0008006" key="5">
    <source>
        <dbReference type="Google" id="ProtNLM"/>
    </source>
</evidence>
<feature type="signal peptide" evidence="2">
    <location>
        <begin position="1"/>
        <end position="19"/>
    </location>
</feature>
<dbReference type="PROSITE" id="PS51257">
    <property type="entry name" value="PROKAR_LIPOPROTEIN"/>
    <property type="match status" value="1"/>
</dbReference>
<keyword evidence="2" id="KW-0732">Signal</keyword>
<dbReference type="KEGG" id="sals:SLNWT_2928"/>
<name>A0A0B5ENZ8_STRA4</name>
<evidence type="ECO:0000256" key="1">
    <source>
        <dbReference type="SAM" id="MobiDB-lite"/>
    </source>
</evidence>
<feature type="region of interest" description="Disordered" evidence="1">
    <location>
        <begin position="149"/>
        <end position="174"/>
    </location>
</feature>
<evidence type="ECO:0000313" key="3">
    <source>
        <dbReference type="EMBL" id="AJE83304.1"/>
    </source>
</evidence>
<reference evidence="3 4" key="1">
    <citation type="submission" date="2015-01" db="EMBL/GenBank/DDBJ databases">
        <title>Enhanced salinomycin production by adjusting the supply of polyketide extender units in Streptomyce albus DSM 41398.</title>
        <authorList>
            <person name="Lu C."/>
        </authorList>
    </citation>
    <scope>NUCLEOTIDE SEQUENCE [LARGE SCALE GENOMIC DNA]</scope>
    <source>
        <strain evidence="4">ATCC 21838 / DSM 41398 / FERM P-419 / JCM 4703 / NBRC 107858</strain>
    </source>
</reference>
<feature type="chain" id="PRO_5038419734" description="Lipoprotein" evidence="2">
    <location>
        <begin position="20"/>
        <end position="174"/>
    </location>
</feature>
<protein>
    <recommendedName>
        <fullName evidence="5">Lipoprotein</fullName>
    </recommendedName>
</protein>